<dbReference type="GeneID" id="10328032"/>
<sequence>MGLKQTTYDKILKKGRIQPSEKTELTQALDLGGGDKATWFIEDGYAWPSNKQNIIKSSKKVIKSIVDGFTAEKTAESSQGKISATYKIGRQKVKFMETGGAAATKAVSDSKMTEIQEKGSAKVFEYAIKLNRQKYSSLENLMADKKLMDELTDIWVKESGGKLTEVDEEWLESFYKQQKALIDKISTPHFTEFNHSGGFMDYVTDIVKEFGISQKDNWDPADIWLIQDEEKAIKSIERILNRGAGRKTDSRLKEFNAMMRVLFNSKRVFGISLKKIGSGNAQIKFYNDTKKAFTDQASMEFKYNYALCKLGTKRDKAGEQTLSSQDTRFVIEQGNGATHDFQIKANNSTDFSGLKWEPTTKGASAARLGKATVELVVRAMEDHGLSFDKANTSYPRNAEDFLAEIDTYKSMIKDLIRQGVDIEVKDEQVAVDNLLLVFTTKPHVANSKCMQITWLHQVMAGLARTERNEFCSDMIFLAMKVGRGKSDRYGPFAKIY</sequence>
<organism evidence="1 2">
    <name type="scientific">Prochlorococcus phage P-HM2</name>
    <dbReference type="NCBI Taxonomy" id="445696"/>
    <lineage>
        <taxon>Viruses</taxon>
        <taxon>Duplodnaviria</taxon>
        <taxon>Heunggongvirae</taxon>
        <taxon>Uroviricota</taxon>
        <taxon>Caudoviricetes</taxon>
        <taxon>Eurybiavirus</taxon>
        <taxon>Eurybiavirus PHM2</taxon>
    </lineage>
</organism>
<name>E3ST11_9CAUD</name>
<keyword evidence="2" id="KW-1185">Reference proteome</keyword>
<gene>
    <name evidence="1" type="ORF">PHM2_161</name>
</gene>
<dbReference type="Proteomes" id="UP000006538">
    <property type="component" value="Segment"/>
</dbReference>
<dbReference type="EMBL" id="GU075905">
    <property type="protein sequence ID" value="ADO99939.1"/>
    <property type="molecule type" value="Genomic_DNA"/>
</dbReference>
<evidence type="ECO:0000313" key="2">
    <source>
        <dbReference type="Proteomes" id="UP000006538"/>
    </source>
</evidence>
<evidence type="ECO:0000313" key="1">
    <source>
        <dbReference type="EMBL" id="ADO99939.1"/>
    </source>
</evidence>
<proteinExistence type="predicted"/>
<dbReference type="OrthoDB" id="9334at10239"/>
<dbReference type="RefSeq" id="YP_004323530.1">
    <property type="nucleotide sequence ID" value="NC_015284.1"/>
</dbReference>
<accession>E3ST11</accession>
<dbReference type="KEGG" id="vg:10328032"/>
<reference evidence="1 2" key="1">
    <citation type="journal article" date="2010" name="Environ. Microbiol.">
        <title>Genomic analysis of oceanic cyanobacterial myoviruses compared with T4-like myoviruses from diverse hosts and environments.</title>
        <authorList>
            <person name="Sullivan M.B."/>
            <person name="Huang K.H."/>
            <person name="Ignacio-Espinoza J.C."/>
            <person name="Berlin A.M."/>
            <person name="Kelly L."/>
            <person name="Weigele P.R."/>
            <person name="DeFrancesco A.S."/>
            <person name="Kern S.E."/>
            <person name="Thompson L.R."/>
            <person name="Young S."/>
            <person name="Yandava C."/>
            <person name="Fu R."/>
            <person name="Krastins B."/>
            <person name="Chase M."/>
            <person name="Sarracino D."/>
            <person name="Osburne M.S."/>
            <person name="Henn M.R."/>
            <person name="Chisholm S.W."/>
        </authorList>
    </citation>
    <scope>NUCLEOTIDE SEQUENCE [LARGE SCALE GENOMIC DNA]</scope>
    <source>
        <strain evidence="1">M4-259</strain>
    </source>
</reference>
<protein>
    <submittedName>
        <fullName evidence="1">Uncharacterized protein</fullName>
    </submittedName>
</protein>